<name>D6Z001_DESAT</name>
<dbReference type="InterPro" id="IPR046865">
    <property type="entry name" value="FapA_b_solenoid"/>
</dbReference>
<dbReference type="PANTHER" id="PTHR38032:SF1">
    <property type="entry name" value="RNA-BINDING PROTEIN KHPB N-TERMINAL DOMAIN-CONTAINING PROTEIN"/>
    <property type="match status" value="1"/>
</dbReference>
<keyword evidence="1" id="KW-0175">Coiled coil</keyword>
<evidence type="ECO:0000259" key="2">
    <source>
        <dbReference type="Pfam" id="PF20250"/>
    </source>
</evidence>
<evidence type="ECO:0000256" key="1">
    <source>
        <dbReference type="SAM" id="Coils"/>
    </source>
</evidence>
<protein>
    <recommendedName>
        <fullName evidence="2">Flagellar Assembly Protein A N-terminal region domain-containing protein</fullName>
    </recommendedName>
</protein>
<dbReference type="RefSeq" id="WP_013162689.1">
    <property type="nucleotide sequence ID" value="NC_014216.1"/>
</dbReference>
<feature type="domain" description="Flagellar Assembly Protein A N-terminal region" evidence="2">
    <location>
        <begin position="19"/>
        <end position="183"/>
    </location>
</feature>
<dbReference type="InParanoid" id="D6Z001"/>
<evidence type="ECO:0000313" key="4">
    <source>
        <dbReference type="Proteomes" id="UP000001508"/>
    </source>
</evidence>
<dbReference type="Proteomes" id="UP000001508">
    <property type="component" value="Chromosome"/>
</dbReference>
<dbReference type="Pfam" id="PF03961">
    <property type="entry name" value="FapA"/>
    <property type="match status" value="1"/>
</dbReference>
<proteinExistence type="predicted"/>
<sequence length="479" mass="51810">MASDKLFKSGVEFQDGAFVLKVSKDRLCAVVRASDTEKAVDLDREVLQKLLAEEGIVYGLLPEPAVRSDGSLFVARGLAPQHGEDSRVKMHVKPSVVRVPKVKDPGRDQVDFRELGSIVNVEKGRQLLEIIPPTPGTPGKDLFGAEVPPKPGKERKLRTGPGVSVSDDGRKVYAACTGKFVMADGKPGVYEEHVVSGDVDMSVGNIAFGGKKLIVNGEVPMGFSVKCRGDIVIAKGVYNSLVMAGGKLTVRGSAVGEETVLRARGDVEITFMENGPGVEAGGDLIINDSAIQSHGLVGGAIYAKGQGVLVGGKYIVGGSVYVRDLGTDAEVQTILHVGVVPSIQGRKQKIDEDLHLWAERLNEIIKNISALEKMKKEQGARFPEERAELLGKYKKAMPKAMDRVNVLTEQANALEKELEQMVAESVYVYGTIYPGAVVSIGSATRYVTSEEQQCVVYFDQSTRQILIRKMNQEEQALFK</sequence>
<dbReference type="HOGENOM" id="CLU_026157_2_1_7"/>
<dbReference type="InterPro" id="IPR005646">
    <property type="entry name" value="FapA"/>
</dbReference>
<evidence type="ECO:0000313" key="3">
    <source>
        <dbReference type="EMBL" id="ADH85158.1"/>
    </source>
</evidence>
<organism evidence="3 4">
    <name type="scientific">Desulfurivibrio alkaliphilus (strain DSM 19089 / UNIQEM U267 / AHT2)</name>
    <dbReference type="NCBI Taxonomy" id="589865"/>
    <lineage>
        <taxon>Bacteria</taxon>
        <taxon>Pseudomonadati</taxon>
        <taxon>Thermodesulfobacteriota</taxon>
        <taxon>Desulfobulbia</taxon>
        <taxon>Desulfobulbales</taxon>
        <taxon>Desulfobulbaceae</taxon>
        <taxon>Desulfurivibrio</taxon>
    </lineage>
</organism>
<dbReference type="Pfam" id="PF20250">
    <property type="entry name" value="FapA_N"/>
    <property type="match status" value="1"/>
</dbReference>
<dbReference type="OrthoDB" id="9775837at2"/>
<dbReference type="KEGG" id="dak:DaAHT2_0452"/>
<accession>D6Z001</accession>
<dbReference type="AlphaFoldDB" id="D6Z001"/>
<dbReference type="InterPro" id="IPR046866">
    <property type="entry name" value="FapA_N"/>
</dbReference>
<dbReference type="STRING" id="589865.DaAHT2_0452"/>
<feature type="coiled-coil region" evidence="1">
    <location>
        <begin position="397"/>
        <end position="424"/>
    </location>
</feature>
<gene>
    <name evidence="3" type="ordered locus">DaAHT2_0452</name>
</gene>
<dbReference type="eggNOG" id="COG1315">
    <property type="taxonomic scope" value="Bacteria"/>
</dbReference>
<reference evidence="4" key="1">
    <citation type="submission" date="2010-02" db="EMBL/GenBank/DDBJ databases">
        <title>Complete sequence of Desulfurivibrio alkaliphilus AHT2.</title>
        <authorList>
            <consortium name="US DOE Joint Genome Institute"/>
            <person name="Pitluck S."/>
            <person name="Chertkov O."/>
            <person name="Detter J.C."/>
            <person name="Han C."/>
            <person name="Tapia R."/>
            <person name="Larimer F."/>
            <person name="Land M."/>
            <person name="Hauser L."/>
            <person name="Kyrpides N."/>
            <person name="Mikhailova N."/>
            <person name="Sorokin D.Y."/>
            <person name="Muyzer G."/>
            <person name="Woyke T."/>
        </authorList>
    </citation>
    <scope>NUCLEOTIDE SEQUENCE [LARGE SCALE GENOMIC DNA]</scope>
    <source>
        <strain evidence="4">DSM 19089 / UNIQEM U267 / AHT2</strain>
    </source>
</reference>
<keyword evidence="4" id="KW-1185">Reference proteome</keyword>
<dbReference type="EMBL" id="CP001940">
    <property type="protein sequence ID" value="ADH85158.1"/>
    <property type="molecule type" value="Genomic_DNA"/>
</dbReference>
<dbReference type="PANTHER" id="PTHR38032">
    <property type="entry name" value="POLYMERASE-RELATED"/>
    <property type="match status" value="1"/>
</dbReference>